<reference evidence="2" key="2">
    <citation type="submission" date="2015-01" db="EMBL/GenBank/DDBJ databases">
        <title>Complete genome sequence of Methylobacterium aquaticum strain 22A.</title>
        <authorList>
            <person name="Tani A."/>
            <person name="Ogura Y."/>
            <person name="Hayashi T."/>
        </authorList>
    </citation>
    <scope>NUCLEOTIDE SEQUENCE [LARGE SCALE GENOMIC DNA]</scope>
    <source>
        <strain evidence="2">MA-22A</strain>
        <plasmid evidence="2">Plasmid pMaq22A_3p DNA</plasmid>
    </source>
</reference>
<protein>
    <submittedName>
        <fullName evidence="1">Uncharacterized protein</fullName>
    </submittedName>
</protein>
<dbReference type="OrthoDB" id="8481564at2"/>
<dbReference type="AlphaFoldDB" id="A0A0C6FXK9"/>
<dbReference type="EMBL" id="AP014707">
    <property type="protein sequence ID" value="BAQ50289.1"/>
    <property type="molecule type" value="Genomic_DNA"/>
</dbReference>
<organism evidence="1 2">
    <name type="scientific">Methylobacterium aquaticum</name>
    <dbReference type="NCBI Taxonomy" id="270351"/>
    <lineage>
        <taxon>Bacteria</taxon>
        <taxon>Pseudomonadati</taxon>
        <taxon>Pseudomonadota</taxon>
        <taxon>Alphaproteobacteria</taxon>
        <taxon>Hyphomicrobiales</taxon>
        <taxon>Methylobacteriaceae</taxon>
        <taxon>Methylobacterium</taxon>
    </lineage>
</organism>
<accession>A0A0C6FXK9</accession>
<reference evidence="1 2" key="1">
    <citation type="journal article" date="2015" name="Genome Announc.">
        <title>Complete Genome Sequence of Methylobacterium aquaticum Strain 22A, Isolated from Racomitrium japonicum Moss.</title>
        <authorList>
            <person name="Tani A."/>
            <person name="Ogura Y."/>
            <person name="Hayashi T."/>
            <person name="Kimbara K."/>
        </authorList>
    </citation>
    <scope>NUCLEOTIDE SEQUENCE [LARGE SCALE GENOMIC DNA]</scope>
    <source>
        <strain evidence="1 2">MA-22A</strain>
        <plasmid evidence="2">Plasmid pMaq22A_3p DNA</plasmid>
    </source>
</reference>
<dbReference type="Proteomes" id="UP000061432">
    <property type="component" value="Plasmid pMaq22A_3p"/>
</dbReference>
<sequence length="143" mass="15414">MPTSSTSTEQKAPSRLRVNISGEDRDLFMSFGLLNEVASLVGSPEGVPTLSFNPPTAHALLELVLAKRDKRGNILRDDEEPIVPHDLDPDVGETIIDWAGAHVLDFFIRRFKKSAQLFATQAENLAAVGSSLTSSVNSPGKTA</sequence>
<geneLocation type="plasmid" evidence="2">
    <name>pMaq22A_3p DNA</name>
</geneLocation>
<evidence type="ECO:0000313" key="2">
    <source>
        <dbReference type="Proteomes" id="UP000061432"/>
    </source>
</evidence>
<dbReference type="RefSeq" id="WP_145984798.1">
    <property type="nucleotide sequence ID" value="NZ_AP014707.1"/>
</dbReference>
<name>A0A0C6FXK9_9HYPH</name>
<gene>
    <name evidence="1" type="ORF">Maq22A_3p50190</name>
</gene>
<evidence type="ECO:0000313" key="1">
    <source>
        <dbReference type="EMBL" id="BAQ50289.1"/>
    </source>
</evidence>
<dbReference type="KEGG" id="maqu:Maq22A_3p50190"/>
<proteinExistence type="predicted"/>
<keyword evidence="1" id="KW-0614">Plasmid</keyword>
<dbReference type="PATRIC" id="fig|270351.10.peg.7475"/>